<dbReference type="Gene3D" id="3.20.20.450">
    <property type="entry name" value="EAL domain"/>
    <property type="match status" value="1"/>
</dbReference>
<dbReference type="CDD" id="cd01949">
    <property type="entry name" value="GGDEF"/>
    <property type="match status" value="1"/>
</dbReference>
<dbReference type="NCBIfam" id="TIGR00254">
    <property type="entry name" value="GGDEF"/>
    <property type="match status" value="1"/>
</dbReference>
<proteinExistence type="predicted"/>
<feature type="domain" description="EAL" evidence="2">
    <location>
        <begin position="515"/>
        <end position="771"/>
    </location>
</feature>
<dbReference type="Proteomes" id="UP000186132">
    <property type="component" value="Unassembled WGS sequence"/>
</dbReference>
<feature type="transmembrane region" description="Helical" evidence="1">
    <location>
        <begin position="20"/>
        <end position="43"/>
    </location>
</feature>
<dbReference type="SMART" id="SM00267">
    <property type="entry name" value="GGDEF"/>
    <property type="match status" value="1"/>
</dbReference>
<name>A0A1M5T216_9ACTN</name>
<dbReference type="CDD" id="cd01948">
    <property type="entry name" value="EAL"/>
    <property type="match status" value="1"/>
</dbReference>
<dbReference type="EMBL" id="FQVU01000006">
    <property type="protein sequence ID" value="SHH44708.1"/>
    <property type="molecule type" value="Genomic_DNA"/>
</dbReference>
<dbReference type="SUPFAM" id="SSF141868">
    <property type="entry name" value="EAL domain-like"/>
    <property type="match status" value="1"/>
</dbReference>
<dbReference type="STRING" id="1206085.SAMN05443575_3886"/>
<dbReference type="PANTHER" id="PTHR44757:SF2">
    <property type="entry name" value="BIOFILM ARCHITECTURE MAINTENANCE PROTEIN MBAA"/>
    <property type="match status" value="1"/>
</dbReference>
<dbReference type="SMART" id="SM00052">
    <property type="entry name" value="EAL"/>
    <property type="match status" value="1"/>
</dbReference>
<dbReference type="InterPro" id="IPR001633">
    <property type="entry name" value="EAL_dom"/>
</dbReference>
<dbReference type="AlphaFoldDB" id="A0A1M5T216"/>
<evidence type="ECO:0000259" key="3">
    <source>
        <dbReference type="PROSITE" id="PS50887"/>
    </source>
</evidence>
<dbReference type="PANTHER" id="PTHR44757">
    <property type="entry name" value="DIGUANYLATE CYCLASE DGCP"/>
    <property type="match status" value="1"/>
</dbReference>
<feature type="transmembrane region" description="Helical" evidence="1">
    <location>
        <begin position="221"/>
        <end position="241"/>
    </location>
</feature>
<evidence type="ECO:0000313" key="4">
    <source>
        <dbReference type="EMBL" id="SHH44708.1"/>
    </source>
</evidence>
<keyword evidence="5" id="KW-1185">Reference proteome</keyword>
<dbReference type="SUPFAM" id="SSF55073">
    <property type="entry name" value="Nucleotide cyclase"/>
    <property type="match status" value="1"/>
</dbReference>
<dbReference type="InterPro" id="IPR000160">
    <property type="entry name" value="GGDEF_dom"/>
</dbReference>
<dbReference type="PROSITE" id="PS50883">
    <property type="entry name" value="EAL"/>
    <property type="match status" value="1"/>
</dbReference>
<dbReference type="OrthoDB" id="23692at2"/>
<keyword evidence="1" id="KW-0472">Membrane</keyword>
<dbReference type="InterPro" id="IPR043128">
    <property type="entry name" value="Rev_trsase/Diguanyl_cyclase"/>
</dbReference>
<feature type="transmembrane region" description="Helical" evidence="1">
    <location>
        <begin position="309"/>
        <end position="329"/>
    </location>
</feature>
<dbReference type="Pfam" id="PF00990">
    <property type="entry name" value="GGDEF"/>
    <property type="match status" value="1"/>
</dbReference>
<feature type="transmembrane region" description="Helical" evidence="1">
    <location>
        <begin position="192"/>
        <end position="214"/>
    </location>
</feature>
<keyword evidence="1" id="KW-1133">Transmembrane helix</keyword>
<keyword evidence="1" id="KW-0812">Transmembrane</keyword>
<gene>
    <name evidence="4" type="ORF">SAMN05443575_3886</name>
</gene>
<evidence type="ECO:0000259" key="2">
    <source>
        <dbReference type="PROSITE" id="PS50883"/>
    </source>
</evidence>
<organism evidence="4 5">
    <name type="scientific">Jatrophihabitans endophyticus</name>
    <dbReference type="NCBI Taxonomy" id="1206085"/>
    <lineage>
        <taxon>Bacteria</taxon>
        <taxon>Bacillati</taxon>
        <taxon>Actinomycetota</taxon>
        <taxon>Actinomycetes</taxon>
        <taxon>Jatrophihabitantales</taxon>
        <taxon>Jatrophihabitantaceae</taxon>
        <taxon>Jatrophihabitans</taxon>
    </lineage>
</organism>
<sequence length="781" mass="82440">MDVAERALRGRRRSTSATAITAPTITARGVVYAAGAVLSLRVLLQVVGPADRDSWQTVADGAAVLALAVLFVVMVRRRGNAHRHELPVWRWLTVMVGVVAVAAATRLGWTILAPDAFATARHCVDAATQLAACGAAYQALIWWDRGATRIFNPGDWLNGVSATLAATAVGNLVWHAAPSLLDGESTWASEAVLLQAAAAVVLIGTIPSVANLGGLAGERRFWIVSAGITTLACAPAVASFVPASATLLEHVADVGVPLVAWASLRRADRTAAPRHSTTQATTIGALVVLFAAVLVLVTVTQLDPTHRGVTVGFALGAIAGVSVRMMHIIRDLALLAETRQEALTDELTGVANRRALMKRLASPEVTTGTLLLLDVNRFKEINDRLGHAVGDELLCVLATRLLAALSLDAQLARLGGDEFAALLPGRDQGDHLEVAERIVAAASEPVTIGDRRIQVSVSVGAATMADDDPMDGAELLRRADAAMYVAKSAGVGLAVYDPQLDADQALRGRLVDQLRALGRAGTDAAIGDGDAGRLLAYYQPQVSTNTGRPDGVEALVRWDHPTLGVLPPAAFLPLVEEHGLMEMVTTTVMRQAVHDAIRWNRSGRRLHVSVNISTSCLTNPGLVPLVAEVLGETGLAPELLVIEVTETDAISSPDAAAAALNALVALGVGVSIDDYGTGYSSLAYLKDLPVSELKLDRSFTVDLVHDARTAHIVAATIELAHRLDIDVVGEGVEDFPTLHALQTLGCERTQGYLHGAPMSEPDFVRWLDHHVPQDIPARTVA</sequence>
<feature type="transmembrane region" description="Helical" evidence="1">
    <location>
        <begin position="55"/>
        <end position="76"/>
    </location>
</feature>
<feature type="transmembrane region" description="Helical" evidence="1">
    <location>
        <begin position="276"/>
        <end position="297"/>
    </location>
</feature>
<dbReference type="RefSeq" id="WP_073392084.1">
    <property type="nucleotide sequence ID" value="NZ_FQVU01000006.1"/>
</dbReference>
<reference evidence="4 5" key="1">
    <citation type="submission" date="2016-11" db="EMBL/GenBank/DDBJ databases">
        <authorList>
            <person name="Jaros S."/>
            <person name="Januszkiewicz K."/>
            <person name="Wedrychowicz H."/>
        </authorList>
    </citation>
    <scope>NUCLEOTIDE SEQUENCE [LARGE SCALE GENOMIC DNA]</scope>
    <source>
        <strain evidence="4 5">DSM 45627</strain>
    </source>
</reference>
<protein>
    <submittedName>
        <fullName evidence="4">Diguanylate cyclase (GGDEF) domain-containing protein</fullName>
    </submittedName>
</protein>
<dbReference type="Gene3D" id="3.30.70.270">
    <property type="match status" value="1"/>
</dbReference>
<accession>A0A1M5T216</accession>
<dbReference type="InterPro" id="IPR029787">
    <property type="entry name" value="Nucleotide_cyclase"/>
</dbReference>
<feature type="domain" description="GGDEF" evidence="3">
    <location>
        <begin position="366"/>
        <end position="498"/>
    </location>
</feature>
<dbReference type="Pfam" id="PF00563">
    <property type="entry name" value="EAL"/>
    <property type="match status" value="1"/>
</dbReference>
<evidence type="ECO:0000313" key="5">
    <source>
        <dbReference type="Proteomes" id="UP000186132"/>
    </source>
</evidence>
<dbReference type="InterPro" id="IPR052155">
    <property type="entry name" value="Biofilm_reg_signaling"/>
</dbReference>
<dbReference type="PROSITE" id="PS50887">
    <property type="entry name" value="GGDEF"/>
    <property type="match status" value="1"/>
</dbReference>
<dbReference type="InterPro" id="IPR035919">
    <property type="entry name" value="EAL_sf"/>
</dbReference>
<evidence type="ECO:0000256" key="1">
    <source>
        <dbReference type="SAM" id="Phobius"/>
    </source>
</evidence>
<feature type="transmembrane region" description="Helical" evidence="1">
    <location>
        <begin position="88"/>
        <end position="109"/>
    </location>
</feature>